<feature type="domain" description="Transcriptional repressor PaaX-like C-terminal" evidence="3">
    <location>
        <begin position="228"/>
        <end position="307"/>
    </location>
</feature>
<dbReference type="InterPro" id="IPR036388">
    <property type="entry name" value="WH-like_DNA-bd_sf"/>
</dbReference>
<dbReference type="Pfam" id="PF07848">
    <property type="entry name" value="PaaX"/>
    <property type="match status" value="1"/>
</dbReference>
<gene>
    <name evidence="5" type="ORF">FGF04_09670</name>
</gene>
<dbReference type="InterPro" id="IPR048846">
    <property type="entry name" value="PaaX-like_central"/>
</dbReference>
<dbReference type="PANTHER" id="PTHR30319:SF1">
    <property type="entry name" value="TRANSCRIPTIONAL REPRESSOR PAAX"/>
    <property type="match status" value="1"/>
</dbReference>
<dbReference type="Pfam" id="PF08223">
    <property type="entry name" value="PaaX_C"/>
    <property type="match status" value="1"/>
</dbReference>
<dbReference type="SUPFAM" id="SSF46785">
    <property type="entry name" value="Winged helix' DNA-binding domain"/>
    <property type="match status" value="1"/>
</dbReference>
<evidence type="ECO:0000259" key="3">
    <source>
        <dbReference type="Pfam" id="PF08223"/>
    </source>
</evidence>
<evidence type="ECO:0000259" key="2">
    <source>
        <dbReference type="Pfam" id="PF07848"/>
    </source>
</evidence>
<evidence type="ECO:0000313" key="6">
    <source>
        <dbReference type="Proteomes" id="UP000324965"/>
    </source>
</evidence>
<dbReference type="Proteomes" id="UP000324965">
    <property type="component" value="Unassembled WGS sequence"/>
</dbReference>
<dbReference type="EMBL" id="VDFC01000028">
    <property type="protein sequence ID" value="KAA0940358.1"/>
    <property type="molecule type" value="Genomic_DNA"/>
</dbReference>
<dbReference type="GO" id="GO:0006351">
    <property type="term" value="P:DNA-templated transcription"/>
    <property type="evidence" value="ECO:0007669"/>
    <property type="project" value="TreeGrafter"/>
</dbReference>
<reference evidence="5 6" key="1">
    <citation type="submission" date="2019-05" db="EMBL/GenBank/DDBJ databases">
        <authorList>
            <person name="Hariharan J."/>
            <person name="Choudoir M.J."/>
            <person name="Diebold P."/>
            <person name="Panke-Buisse K."/>
            <person name="Buckley D.H."/>
        </authorList>
    </citation>
    <scope>NUCLEOTIDE SEQUENCE [LARGE SCALE GENOMIC DNA]</scope>
    <source>
        <strain evidence="5 6">SUN51</strain>
    </source>
</reference>
<keyword evidence="6" id="KW-1185">Reference proteome</keyword>
<dbReference type="InterPro" id="IPR012906">
    <property type="entry name" value="PaaX-like_N"/>
</dbReference>
<dbReference type="InterPro" id="IPR036390">
    <property type="entry name" value="WH_DNA-bd_sf"/>
</dbReference>
<dbReference type="Pfam" id="PF20803">
    <property type="entry name" value="PaaX_M"/>
    <property type="match status" value="1"/>
</dbReference>
<feature type="region of interest" description="Disordered" evidence="1">
    <location>
        <begin position="14"/>
        <end position="53"/>
    </location>
</feature>
<evidence type="ECO:0000313" key="5">
    <source>
        <dbReference type="EMBL" id="KAA0940358.1"/>
    </source>
</evidence>
<organism evidence="5 6">
    <name type="scientific">Streptomyces apricus</name>
    <dbReference type="NCBI Taxonomy" id="1828112"/>
    <lineage>
        <taxon>Bacteria</taxon>
        <taxon>Bacillati</taxon>
        <taxon>Actinomycetota</taxon>
        <taxon>Actinomycetes</taxon>
        <taxon>Kitasatosporales</taxon>
        <taxon>Streptomycetaceae</taxon>
        <taxon>Streptomyces</taxon>
    </lineage>
</organism>
<dbReference type="PANTHER" id="PTHR30319">
    <property type="entry name" value="PHENYLACETIC ACID REGULATOR-RELATED TRANSCRIPTIONAL REPRESSOR"/>
    <property type="match status" value="1"/>
</dbReference>
<evidence type="ECO:0000259" key="4">
    <source>
        <dbReference type="Pfam" id="PF20803"/>
    </source>
</evidence>
<feature type="domain" description="Transcriptional repressor PaaX-like N-terminal" evidence="2">
    <location>
        <begin position="57"/>
        <end position="121"/>
    </location>
</feature>
<evidence type="ECO:0000256" key="1">
    <source>
        <dbReference type="SAM" id="MobiDB-lite"/>
    </source>
</evidence>
<dbReference type="OrthoDB" id="2270427at2"/>
<dbReference type="Gene3D" id="1.10.10.10">
    <property type="entry name" value="Winged helix-like DNA-binding domain superfamily/Winged helix DNA-binding domain"/>
    <property type="match status" value="1"/>
</dbReference>
<comment type="caution">
    <text evidence="5">The sequence shown here is derived from an EMBL/GenBank/DDBJ whole genome shotgun (WGS) entry which is preliminary data.</text>
</comment>
<accession>A0A5B0BDN8</accession>
<dbReference type="Gene3D" id="3.30.70.2650">
    <property type="match status" value="1"/>
</dbReference>
<sequence>MRWSALVSTLSLRPRGARAQGHRGRSSGFVQQKKNEDNRSDDPDQPTGAGGGRRSKELVFAFFGGVVHGRDLPAVPTAVFLRLFGALGVAPAAARATLARMTRNGLLERIKVGRTAHYRLTPSTEALIRKAAVRVESAAPFEHPDGQWTLLSYSMPETRRDLRHRLRSALTWAGFGGLRDGLWIAPGIVDVAEVFADAGLSEATGLADWFAASPLPGVQVDELVRRAWPVDQIRAQHEQFVRTWWTWSEEDDPLVQLTLLGADWLRVLRADPGIPARHLTPDWPAAQSAAVYRRCHQALLPRAERRLDRELGLTALDPS</sequence>
<dbReference type="AlphaFoldDB" id="A0A5B0BDN8"/>
<name>A0A5B0BDN8_9ACTN</name>
<dbReference type="InterPro" id="IPR013225">
    <property type="entry name" value="PaaX_C"/>
</dbReference>
<feature type="compositionally biased region" description="Basic and acidic residues" evidence="1">
    <location>
        <begin position="33"/>
        <end position="42"/>
    </location>
</feature>
<proteinExistence type="predicted"/>
<protein>
    <submittedName>
        <fullName evidence="5">Transcriptional regulator</fullName>
    </submittedName>
</protein>
<feature type="domain" description="Transcriptional repressor PaaX-like central Cas2-like" evidence="4">
    <location>
        <begin position="143"/>
        <end position="202"/>
    </location>
</feature>